<dbReference type="Proteomes" id="UP000038045">
    <property type="component" value="Unplaced"/>
</dbReference>
<evidence type="ECO:0000256" key="1">
    <source>
        <dbReference type="SAM" id="MobiDB-lite"/>
    </source>
</evidence>
<dbReference type="AlphaFoldDB" id="A0A0N4Z5K8"/>
<accession>A0A0N4Z5K8</accession>
<feature type="region of interest" description="Disordered" evidence="1">
    <location>
        <begin position="64"/>
        <end position="90"/>
    </location>
</feature>
<proteinExistence type="predicted"/>
<keyword evidence="2" id="KW-1185">Reference proteome</keyword>
<evidence type="ECO:0000313" key="2">
    <source>
        <dbReference type="Proteomes" id="UP000038045"/>
    </source>
</evidence>
<name>A0A0N4Z5K8_PARTI</name>
<dbReference type="WBParaSite" id="PTRK_0000239300.1">
    <property type="protein sequence ID" value="PTRK_0000239300.1"/>
    <property type="gene ID" value="PTRK_0000239300"/>
</dbReference>
<feature type="compositionally biased region" description="Low complexity" evidence="1">
    <location>
        <begin position="75"/>
        <end position="89"/>
    </location>
</feature>
<dbReference type="STRING" id="131310.A0A0N4Z5K8"/>
<reference evidence="3" key="1">
    <citation type="submission" date="2017-02" db="UniProtKB">
        <authorList>
            <consortium name="WormBaseParasite"/>
        </authorList>
    </citation>
    <scope>IDENTIFICATION</scope>
</reference>
<protein>
    <submittedName>
        <fullName evidence="3">NR LBD domain-containing protein</fullName>
    </submittedName>
</protein>
<sequence length="325" mass="37869">MGDKNIAKNIKGPVIKSATLKELPSKNTLMKLIEWQNEKLEKYSSDLNKHYVIPLVKHSMRPPLKSSIKRCKDGNNNNENNNNELNDNLSQRDNDFKAKVKELTFDLSQSTEFYIPVQKQRWMSVGELSVLYRLKILSQMLGSYTSLKNFQLEIIDKYYEALISKVDSNIRSLIKNYLKGVWSIIFIGDIFVFDNIKLESIDEGIRKYFPKNIFDSKYDKNVLDMSLKINYYDPAMYVRNLEIQTNCLRAITHLIIKAMIDLVDQAYYLSTENKKLLNNLLTLKKIYNSLPNKYYFLETHPLSKAYEDLLNEGPINNGVIFNDEG</sequence>
<evidence type="ECO:0000313" key="3">
    <source>
        <dbReference type="WBParaSite" id="PTRK_0000239300.1"/>
    </source>
</evidence>
<organism evidence="2 3">
    <name type="scientific">Parastrongyloides trichosuri</name>
    <name type="common">Possum-specific nematode worm</name>
    <dbReference type="NCBI Taxonomy" id="131310"/>
    <lineage>
        <taxon>Eukaryota</taxon>
        <taxon>Metazoa</taxon>
        <taxon>Ecdysozoa</taxon>
        <taxon>Nematoda</taxon>
        <taxon>Chromadorea</taxon>
        <taxon>Rhabditida</taxon>
        <taxon>Tylenchina</taxon>
        <taxon>Panagrolaimomorpha</taxon>
        <taxon>Strongyloidoidea</taxon>
        <taxon>Strongyloididae</taxon>
        <taxon>Parastrongyloides</taxon>
    </lineage>
</organism>